<dbReference type="Pfam" id="PF01832">
    <property type="entry name" value="Glucosaminidase"/>
    <property type="match status" value="1"/>
</dbReference>
<accession>A0ABS6TFN0</accession>
<feature type="signal peptide" evidence="3">
    <location>
        <begin position="1"/>
        <end position="25"/>
    </location>
</feature>
<dbReference type="GO" id="GO:0016787">
    <property type="term" value="F:hydrolase activity"/>
    <property type="evidence" value="ECO:0007669"/>
    <property type="project" value="UniProtKB-KW"/>
</dbReference>
<dbReference type="Proteomes" id="UP000774130">
    <property type="component" value="Unassembled WGS sequence"/>
</dbReference>
<gene>
    <name evidence="5" type="ORF">KUA55_13450</name>
</gene>
<name>A0ABS6TFN0_9ENTE</name>
<dbReference type="PANTHER" id="PTHR33308:SF9">
    <property type="entry name" value="PEPTIDOGLYCAN HYDROLASE FLGJ"/>
    <property type="match status" value="1"/>
</dbReference>
<dbReference type="RefSeq" id="WP_218326895.1">
    <property type="nucleotide sequence ID" value="NZ_JAHUZB010000005.1"/>
</dbReference>
<reference evidence="5 6" key="1">
    <citation type="submission" date="2021-06" db="EMBL/GenBank/DDBJ databases">
        <title>Enterococcus alishanensis sp. nov., a novel lactic acid bacterium isolated from fresh coffee beans.</title>
        <authorList>
            <person name="Chen Y.-S."/>
        </authorList>
    </citation>
    <scope>NUCLEOTIDE SEQUENCE [LARGE SCALE GENOMIC DNA]</scope>
    <source>
        <strain evidence="5 6">ALS3</strain>
    </source>
</reference>
<protein>
    <submittedName>
        <fullName evidence="5">Glycoside hydrolase family 73 protein</fullName>
    </submittedName>
</protein>
<dbReference type="InterPro" id="IPR051056">
    <property type="entry name" value="Glycosyl_Hydrolase_73"/>
</dbReference>
<comment type="similarity">
    <text evidence="1">Belongs to the glycosyl hydrolase 73 family.</text>
</comment>
<dbReference type="InterPro" id="IPR002901">
    <property type="entry name" value="MGlyc_endo_b_GlcNAc-like_dom"/>
</dbReference>
<evidence type="ECO:0000256" key="1">
    <source>
        <dbReference type="ARBA" id="ARBA00010266"/>
    </source>
</evidence>
<dbReference type="EMBL" id="JAHUZB010000005">
    <property type="protein sequence ID" value="MBV7391688.1"/>
    <property type="molecule type" value="Genomic_DNA"/>
</dbReference>
<evidence type="ECO:0000313" key="5">
    <source>
        <dbReference type="EMBL" id="MBV7391688.1"/>
    </source>
</evidence>
<evidence type="ECO:0000259" key="4">
    <source>
        <dbReference type="SMART" id="SM00047"/>
    </source>
</evidence>
<dbReference type="PANTHER" id="PTHR33308">
    <property type="entry name" value="PEPTIDOGLYCAN HYDROLASE FLGJ"/>
    <property type="match status" value="1"/>
</dbReference>
<proteinExistence type="inferred from homology"/>
<keyword evidence="6" id="KW-1185">Reference proteome</keyword>
<feature type="chain" id="PRO_5047409166" evidence="3">
    <location>
        <begin position="26"/>
        <end position="368"/>
    </location>
</feature>
<dbReference type="Pfam" id="PF18885">
    <property type="entry name" value="DUF5648"/>
    <property type="match status" value="1"/>
</dbReference>
<keyword evidence="2 5" id="KW-0378">Hydrolase</keyword>
<evidence type="ECO:0000313" key="6">
    <source>
        <dbReference type="Proteomes" id="UP000774130"/>
    </source>
</evidence>
<evidence type="ECO:0000256" key="3">
    <source>
        <dbReference type="SAM" id="SignalP"/>
    </source>
</evidence>
<organism evidence="5 6">
    <name type="scientific">Enterococcus alishanensis</name>
    <dbReference type="NCBI Taxonomy" id="1303817"/>
    <lineage>
        <taxon>Bacteria</taxon>
        <taxon>Bacillati</taxon>
        <taxon>Bacillota</taxon>
        <taxon>Bacilli</taxon>
        <taxon>Lactobacillales</taxon>
        <taxon>Enterococcaceae</taxon>
        <taxon>Enterococcus</taxon>
    </lineage>
</organism>
<comment type="caution">
    <text evidence="5">The sequence shown here is derived from an EMBL/GenBank/DDBJ whole genome shotgun (WGS) entry which is preliminary data.</text>
</comment>
<sequence length="368" mass="41048">MKIQKLLFSAVVLSTVAASQTTVFAEEILDDTNVEEATEQNSIIVGETTENPLTNGENIETTHPANVLGATSNTRAASSYQQVFIDSVAPSARTLAAENDMYASVMIAQAIIESGWGQSALAAAPNYNLFGIKGNYNGQSVTFKTQEYVNGEWITIDAAFRKYPSYAESLLDNVKVIKTTSFSSGVYFYAGAWKSNTNSYKDATAYLQGRYATSPTYASTLNSVIESYNLTQYDNTNSNSMYRLYNPNSGEHFYTNDAKEKNWLDSVGWNYEGVEWQSPKSGSEVYRLYNPNSGDHHYTLAADEKDHLVKSGWKYEGRCWYSGGSTTLYRLYNPNAKTGTHHYTKNTNEHNNLVKQGWRDEGIGWYGQ</sequence>
<dbReference type="InterPro" id="IPR043708">
    <property type="entry name" value="DUF5648"/>
</dbReference>
<keyword evidence="3" id="KW-0732">Signal</keyword>
<dbReference type="SMART" id="SM00047">
    <property type="entry name" value="LYZ2"/>
    <property type="match status" value="1"/>
</dbReference>
<evidence type="ECO:0000256" key="2">
    <source>
        <dbReference type="ARBA" id="ARBA00022801"/>
    </source>
</evidence>
<feature type="domain" description="Mannosyl-glycoprotein endo-beta-N-acetylglucosamidase-like" evidence="4">
    <location>
        <begin position="73"/>
        <end position="234"/>
    </location>
</feature>